<evidence type="ECO:0000256" key="10">
    <source>
        <dbReference type="SAM" id="MobiDB-lite"/>
    </source>
</evidence>
<accession>A0ABD3I1D2</accession>
<feature type="domain" description="Protein kinase" evidence="12">
    <location>
        <begin position="386"/>
        <end position="668"/>
    </location>
</feature>
<evidence type="ECO:0000256" key="8">
    <source>
        <dbReference type="ARBA" id="ARBA00023136"/>
    </source>
</evidence>
<dbReference type="PANTHER" id="PTHR45927">
    <property type="entry name" value="LYSM-DOMAIN RECEPTOR-LIKE KINASE-RELATED"/>
    <property type="match status" value="1"/>
</dbReference>
<dbReference type="InterPro" id="IPR000719">
    <property type="entry name" value="Prot_kinase_dom"/>
</dbReference>
<feature type="transmembrane region" description="Helical" evidence="11">
    <location>
        <begin position="291"/>
        <end position="314"/>
    </location>
</feature>
<keyword evidence="4" id="KW-0732">Signal</keyword>
<sequence>MVGKHCAWDQVSRRENNLRGGSGIDDMNCRLLGALLLLVLGACWACQQANAQQDYGRENYTCTSVNQSCSSFVLYRTRDQYTSIPRVASLFTVNESRIARVNNLGVQENLYLGQALVIPVTCQCVNRTSMYLLQYVIKSGDTFWLLYNNTFQGLATSQSIIDANLGAVPTDLQIGQLVYIPIRCACPTSLQRRNGTVTLMTYTIQPGDDLNLIGSYFEVPPDEIRAANNLGVDPKIIAQDTLLIPYKVSEPLVSIPAPAPPAPLAVPSPAAAPVPSPPRGSSGSSTSAGTYVGIGVGAAAAVLICAGLCGFLVAKKRKGNRGSDPKDGLGIPQALPVTSSSVETTYAGGEDGKGKQQQAKKGMDLLEGMSDVMDSDKPVVFSLQEIREAIENGHRLQGSVYWGKLRGNVVAIKQTTGSRSEELKILCRVHHTNLIKLVGLCVTEAEDMYLVYEFAENGSLSDCLHTDFLSRNNQSGTRSSSFLSWPVRVQVALDIATGLEYIHDYTNPSYVHKDIKSSNVLLDRGFRAKIANFAMAKSGGSNAMMTRHIAGTYGYMAPEYLAHGLVTSKADVFAFGVILLELLSAQEAILEDENGQEKCLYSCIGPILTGDDQTVKANLRSWIDPVLQGNYPLDVAQQMAGLAKSCLENDPAQRPGMKDITYSLSNLLTASLEWESSGVYSQDMNVPIEAR</sequence>
<evidence type="ECO:0000313" key="14">
    <source>
        <dbReference type="EMBL" id="KAL3695404.1"/>
    </source>
</evidence>
<dbReference type="PROSITE" id="PS51782">
    <property type="entry name" value="LYSM"/>
    <property type="match status" value="2"/>
</dbReference>
<evidence type="ECO:0000259" key="12">
    <source>
        <dbReference type="PROSITE" id="PS50011"/>
    </source>
</evidence>
<evidence type="ECO:0000256" key="9">
    <source>
        <dbReference type="ARBA" id="ARBA00023157"/>
    </source>
</evidence>
<dbReference type="GO" id="GO:0005524">
    <property type="term" value="F:ATP binding"/>
    <property type="evidence" value="ECO:0007669"/>
    <property type="project" value="UniProtKB-KW"/>
</dbReference>
<dbReference type="AlphaFoldDB" id="A0ABD3I1D2"/>
<dbReference type="Gene3D" id="3.10.350.10">
    <property type="entry name" value="LysM domain"/>
    <property type="match status" value="1"/>
</dbReference>
<dbReference type="SMART" id="SM00257">
    <property type="entry name" value="LysM"/>
    <property type="match status" value="3"/>
</dbReference>
<evidence type="ECO:0000313" key="15">
    <source>
        <dbReference type="Proteomes" id="UP001633002"/>
    </source>
</evidence>
<evidence type="ECO:0000256" key="1">
    <source>
        <dbReference type="ARBA" id="ARBA00004162"/>
    </source>
</evidence>
<keyword evidence="15" id="KW-1185">Reference proteome</keyword>
<name>A0ABD3I1D2_9MARC</name>
<feature type="region of interest" description="Disordered" evidence="10">
    <location>
        <begin position="265"/>
        <end position="286"/>
    </location>
</feature>
<evidence type="ECO:0000259" key="13">
    <source>
        <dbReference type="PROSITE" id="PS51782"/>
    </source>
</evidence>
<dbReference type="EMBL" id="JBJQOH010000002">
    <property type="protein sequence ID" value="KAL3695404.1"/>
    <property type="molecule type" value="Genomic_DNA"/>
</dbReference>
<dbReference type="PROSITE" id="PS50011">
    <property type="entry name" value="PROTEIN_KINASE_DOM"/>
    <property type="match status" value="1"/>
</dbReference>
<gene>
    <name evidence="14" type="ORF">R1sor_009480</name>
</gene>
<dbReference type="PANTHER" id="PTHR45927:SF6">
    <property type="entry name" value="PROTEIN LYK5"/>
    <property type="match status" value="1"/>
</dbReference>
<dbReference type="Proteomes" id="UP001633002">
    <property type="component" value="Unassembled WGS sequence"/>
</dbReference>
<organism evidence="14 15">
    <name type="scientific">Riccia sorocarpa</name>
    <dbReference type="NCBI Taxonomy" id="122646"/>
    <lineage>
        <taxon>Eukaryota</taxon>
        <taxon>Viridiplantae</taxon>
        <taxon>Streptophyta</taxon>
        <taxon>Embryophyta</taxon>
        <taxon>Marchantiophyta</taxon>
        <taxon>Marchantiopsida</taxon>
        <taxon>Marchantiidae</taxon>
        <taxon>Marchantiales</taxon>
        <taxon>Ricciaceae</taxon>
        <taxon>Riccia</taxon>
    </lineage>
</organism>
<dbReference type="InterPro" id="IPR011009">
    <property type="entry name" value="Kinase-like_dom_sf"/>
</dbReference>
<dbReference type="SMART" id="SM00220">
    <property type="entry name" value="S_TKc"/>
    <property type="match status" value="1"/>
</dbReference>
<feature type="compositionally biased region" description="Pro residues" evidence="10">
    <location>
        <begin position="265"/>
        <end position="278"/>
    </location>
</feature>
<dbReference type="InterPro" id="IPR052611">
    <property type="entry name" value="Plant_RLK_LysM"/>
</dbReference>
<dbReference type="Pfam" id="PF01476">
    <property type="entry name" value="LysM"/>
    <property type="match status" value="1"/>
</dbReference>
<proteinExistence type="predicted"/>
<comment type="caution">
    <text evidence="14">The sequence shown here is derived from an EMBL/GenBank/DDBJ whole genome shotgun (WGS) entry which is preliminary data.</text>
</comment>
<dbReference type="Gene3D" id="1.10.510.10">
    <property type="entry name" value="Transferase(Phosphotransferase) domain 1"/>
    <property type="match status" value="1"/>
</dbReference>
<dbReference type="InterPro" id="IPR059143">
    <property type="entry name" value="NFP_LysM2"/>
</dbReference>
<dbReference type="SUPFAM" id="SSF54106">
    <property type="entry name" value="LysM domain"/>
    <property type="match status" value="1"/>
</dbReference>
<dbReference type="InterPro" id="IPR008271">
    <property type="entry name" value="Ser/Thr_kinase_AS"/>
</dbReference>
<feature type="domain" description="LysM" evidence="13">
    <location>
        <begin position="200"/>
        <end position="244"/>
    </location>
</feature>
<keyword evidence="3 11" id="KW-0812">Transmembrane</keyword>
<evidence type="ECO:0000256" key="7">
    <source>
        <dbReference type="ARBA" id="ARBA00022989"/>
    </source>
</evidence>
<dbReference type="Pfam" id="PF23446">
    <property type="entry name" value="LysM1_NFP_LYK"/>
    <property type="match status" value="1"/>
</dbReference>
<evidence type="ECO:0000256" key="5">
    <source>
        <dbReference type="ARBA" id="ARBA00022741"/>
    </source>
</evidence>
<evidence type="ECO:0000256" key="3">
    <source>
        <dbReference type="ARBA" id="ARBA00022692"/>
    </source>
</evidence>
<evidence type="ECO:0000256" key="6">
    <source>
        <dbReference type="ARBA" id="ARBA00022840"/>
    </source>
</evidence>
<dbReference type="InterPro" id="IPR018392">
    <property type="entry name" value="LysM"/>
</dbReference>
<dbReference type="PROSITE" id="PS00108">
    <property type="entry name" value="PROTEIN_KINASE_ST"/>
    <property type="match status" value="1"/>
</dbReference>
<dbReference type="CDD" id="cd00118">
    <property type="entry name" value="LysM"/>
    <property type="match status" value="1"/>
</dbReference>
<reference evidence="14 15" key="1">
    <citation type="submission" date="2024-09" db="EMBL/GenBank/DDBJ databases">
        <title>Chromosome-scale assembly of Riccia sorocarpa.</title>
        <authorList>
            <person name="Paukszto L."/>
        </authorList>
    </citation>
    <scope>NUCLEOTIDE SEQUENCE [LARGE SCALE GENOMIC DNA]</scope>
    <source>
        <strain evidence="14">LP-2024</strain>
        <tissue evidence="14">Aerial parts of the thallus</tissue>
    </source>
</reference>
<dbReference type="Pfam" id="PF23457">
    <property type="entry name" value="LysM2_NFP"/>
    <property type="match status" value="1"/>
</dbReference>
<dbReference type="SUPFAM" id="SSF56112">
    <property type="entry name" value="Protein kinase-like (PK-like)"/>
    <property type="match status" value="1"/>
</dbReference>
<protein>
    <submittedName>
        <fullName evidence="14">Uncharacterized protein</fullName>
    </submittedName>
</protein>
<keyword evidence="9" id="KW-1015">Disulfide bond</keyword>
<dbReference type="InterPro" id="IPR001245">
    <property type="entry name" value="Ser-Thr/Tyr_kinase_cat_dom"/>
</dbReference>
<comment type="subcellular location">
    <subcellularLocation>
        <location evidence="1">Cell membrane</location>
        <topology evidence="1">Single-pass membrane protein</topology>
    </subcellularLocation>
</comment>
<feature type="domain" description="LysM" evidence="13">
    <location>
        <begin position="133"/>
        <end position="180"/>
    </location>
</feature>
<dbReference type="InterPro" id="IPR036779">
    <property type="entry name" value="LysM_dom_sf"/>
</dbReference>
<evidence type="ECO:0000256" key="4">
    <source>
        <dbReference type="ARBA" id="ARBA00022729"/>
    </source>
</evidence>
<dbReference type="Pfam" id="PF07714">
    <property type="entry name" value="PK_Tyr_Ser-Thr"/>
    <property type="match status" value="1"/>
</dbReference>
<evidence type="ECO:0000256" key="11">
    <source>
        <dbReference type="SAM" id="Phobius"/>
    </source>
</evidence>
<keyword evidence="8 11" id="KW-0472">Membrane</keyword>
<dbReference type="GO" id="GO:0005886">
    <property type="term" value="C:plasma membrane"/>
    <property type="evidence" value="ECO:0007669"/>
    <property type="project" value="UniProtKB-SubCell"/>
</dbReference>
<dbReference type="InterPro" id="IPR056561">
    <property type="entry name" value="NFP_LYK_LysM1"/>
</dbReference>
<keyword evidence="7 11" id="KW-1133">Transmembrane helix</keyword>
<evidence type="ECO:0000256" key="2">
    <source>
        <dbReference type="ARBA" id="ARBA00022475"/>
    </source>
</evidence>
<keyword evidence="2" id="KW-1003">Cell membrane</keyword>
<dbReference type="FunFam" id="1.10.510.10:FF:000468">
    <property type="entry name" value="PTI1-like tyrosine-protein kinase 3"/>
    <property type="match status" value="1"/>
</dbReference>
<keyword evidence="6" id="KW-0067">ATP-binding</keyword>
<dbReference type="Gene3D" id="3.30.200.20">
    <property type="entry name" value="Phosphorylase Kinase, domain 1"/>
    <property type="match status" value="1"/>
</dbReference>
<keyword evidence="5" id="KW-0547">Nucleotide-binding</keyword>